<sequence length="324" mass="35463">MIVSSTPLRISFFGGGSDIPQYYNKKPGMVISTTIDKKIQIALNGCQPNHIRAVYSEMEIVNDVEKLKHNRIKEALKRFKISSNIEICSFSDVPTKGTGLGSSSTFTVGLLKALYNFKYIAHSKRDLAETACEIEIDQCGEPIGKQDQYAAAYGGFNVIRFDSTGVEVTPLNVGVSTLGPLNENLVCYSTAINRNTSDILSDQIKNIEGDASAFANTGKLVDLAEQALKYLRANRLNDFGALLDEGWRYKKMLSSKISNAHIDQMYDTATRAGALGGKLLGAGGGGYMMFYVPERSRGSVALAMRDYKRFHFKFTDQGSVAVGI</sequence>
<gene>
    <name evidence="8" type="ORF">UFOVP395_133</name>
</gene>
<dbReference type="SUPFAM" id="SSF55060">
    <property type="entry name" value="GHMP Kinase, C-terminal domain"/>
    <property type="match status" value="1"/>
</dbReference>
<dbReference type="InterPro" id="IPR020568">
    <property type="entry name" value="Ribosomal_Su5_D2-typ_SF"/>
</dbReference>
<dbReference type="Pfam" id="PF00288">
    <property type="entry name" value="GHMP_kinases_N"/>
    <property type="match status" value="1"/>
</dbReference>
<name>A0A6J5M250_9CAUD</name>
<dbReference type="PRINTS" id="PR00960">
    <property type="entry name" value="LMBPPROTEIN"/>
</dbReference>
<dbReference type="PIRSF" id="PIRSF036406">
    <property type="entry name" value="Hept_kin"/>
    <property type="match status" value="1"/>
</dbReference>
<proteinExistence type="inferred from homology"/>
<evidence type="ECO:0000256" key="4">
    <source>
        <dbReference type="ARBA" id="ARBA00022840"/>
    </source>
</evidence>
<reference evidence="8" key="1">
    <citation type="submission" date="2020-04" db="EMBL/GenBank/DDBJ databases">
        <authorList>
            <person name="Chiriac C."/>
            <person name="Salcher M."/>
            <person name="Ghai R."/>
            <person name="Kavagutti S V."/>
        </authorList>
    </citation>
    <scope>NUCLEOTIDE SEQUENCE</scope>
</reference>
<dbReference type="InterPro" id="IPR013750">
    <property type="entry name" value="GHMP_kinase_C_dom"/>
</dbReference>
<dbReference type="InterPro" id="IPR014606">
    <property type="entry name" value="Heptose_7-P_kinase"/>
</dbReference>
<dbReference type="GO" id="GO:0005524">
    <property type="term" value="F:ATP binding"/>
    <property type="evidence" value="ECO:0007669"/>
    <property type="project" value="UniProtKB-KW"/>
</dbReference>
<keyword evidence="3 8" id="KW-0418">Kinase</keyword>
<evidence type="ECO:0000256" key="2">
    <source>
        <dbReference type="ARBA" id="ARBA00022741"/>
    </source>
</evidence>
<dbReference type="EMBL" id="LR796380">
    <property type="protein sequence ID" value="CAB4140798.1"/>
    <property type="molecule type" value="Genomic_DNA"/>
</dbReference>
<dbReference type="InterPro" id="IPR001174">
    <property type="entry name" value="HddA/FKP"/>
</dbReference>
<dbReference type="SUPFAM" id="SSF54211">
    <property type="entry name" value="Ribosomal protein S5 domain 2-like"/>
    <property type="match status" value="1"/>
</dbReference>
<dbReference type="PANTHER" id="PTHR32463:SF0">
    <property type="entry name" value="L-FUCOSE KINASE"/>
    <property type="match status" value="1"/>
</dbReference>
<dbReference type="InterPro" id="IPR052203">
    <property type="entry name" value="GHMP_Kinase-Related"/>
</dbReference>
<evidence type="ECO:0000313" key="8">
    <source>
        <dbReference type="EMBL" id="CAB4140798.1"/>
    </source>
</evidence>
<dbReference type="InterPro" id="IPR006204">
    <property type="entry name" value="GHMP_kinase_N_dom"/>
</dbReference>
<evidence type="ECO:0000256" key="5">
    <source>
        <dbReference type="ARBA" id="ARBA00038121"/>
    </source>
</evidence>
<evidence type="ECO:0000259" key="6">
    <source>
        <dbReference type="Pfam" id="PF00288"/>
    </source>
</evidence>
<feature type="domain" description="GHMP kinase C-terminal" evidence="7">
    <location>
        <begin position="227"/>
        <end position="305"/>
    </location>
</feature>
<organism evidence="8">
    <name type="scientific">uncultured Caudovirales phage</name>
    <dbReference type="NCBI Taxonomy" id="2100421"/>
    <lineage>
        <taxon>Viruses</taxon>
        <taxon>Duplodnaviria</taxon>
        <taxon>Heunggongvirae</taxon>
        <taxon>Uroviricota</taxon>
        <taxon>Caudoviricetes</taxon>
        <taxon>Peduoviridae</taxon>
        <taxon>Maltschvirus</taxon>
        <taxon>Maltschvirus maltsch</taxon>
    </lineage>
</organism>
<dbReference type="Pfam" id="PF08544">
    <property type="entry name" value="GHMP_kinases_C"/>
    <property type="match status" value="1"/>
</dbReference>
<dbReference type="GO" id="GO:0042352">
    <property type="term" value="P:GDP-L-fucose salvage"/>
    <property type="evidence" value="ECO:0007669"/>
    <property type="project" value="TreeGrafter"/>
</dbReference>
<dbReference type="GO" id="GO:0050201">
    <property type="term" value="F:fucokinase activity"/>
    <property type="evidence" value="ECO:0007669"/>
    <property type="project" value="TreeGrafter"/>
</dbReference>
<protein>
    <submittedName>
        <fullName evidence="8">COG2605 Predicted kinase related to galactokinase and mevalonate kinase</fullName>
    </submittedName>
</protein>
<comment type="similarity">
    <text evidence="5">Belongs to the GHMP kinase family.</text>
</comment>
<dbReference type="PANTHER" id="PTHR32463">
    <property type="entry name" value="L-FUCOSE KINASE"/>
    <property type="match status" value="1"/>
</dbReference>
<accession>A0A6J5M250</accession>
<dbReference type="Gene3D" id="3.30.230.120">
    <property type="match status" value="1"/>
</dbReference>
<dbReference type="InterPro" id="IPR036554">
    <property type="entry name" value="GHMP_kinase_C_sf"/>
</dbReference>
<feature type="domain" description="GHMP kinase N-terminal" evidence="6">
    <location>
        <begin position="71"/>
        <end position="155"/>
    </location>
</feature>
<evidence type="ECO:0000256" key="3">
    <source>
        <dbReference type="ARBA" id="ARBA00022777"/>
    </source>
</evidence>
<evidence type="ECO:0000256" key="1">
    <source>
        <dbReference type="ARBA" id="ARBA00022679"/>
    </source>
</evidence>
<evidence type="ECO:0000259" key="7">
    <source>
        <dbReference type="Pfam" id="PF08544"/>
    </source>
</evidence>
<keyword evidence="2" id="KW-0547">Nucleotide-binding</keyword>
<keyword evidence="4" id="KW-0067">ATP-binding</keyword>
<keyword evidence="1" id="KW-0808">Transferase</keyword>